<name>A0ABP1PJB3_9HEXA</name>
<comment type="caution">
    <text evidence="1">The sequence shown here is derived from an EMBL/GenBank/DDBJ whole genome shotgun (WGS) entry which is preliminary data.</text>
</comment>
<evidence type="ECO:0000313" key="1">
    <source>
        <dbReference type="EMBL" id="CAL8068038.1"/>
    </source>
</evidence>
<accession>A0ABP1PJB3</accession>
<protein>
    <submittedName>
        <fullName evidence="1">Uncharacterized protein</fullName>
    </submittedName>
</protein>
<gene>
    <name evidence="1" type="ORF">ODALV1_LOCUS80</name>
</gene>
<organism evidence="1 2">
    <name type="scientific">Orchesella dallaii</name>
    <dbReference type="NCBI Taxonomy" id="48710"/>
    <lineage>
        <taxon>Eukaryota</taxon>
        <taxon>Metazoa</taxon>
        <taxon>Ecdysozoa</taxon>
        <taxon>Arthropoda</taxon>
        <taxon>Hexapoda</taxon>
        <taxon>Collembola</taxon>
        <taxon>Entomobryomorpha</taxon>
        <taxon>Entomobryoidea</taxon>
        <taxon>Orchesellidae</taxon>
        <taxon>Orchesellinae</taxon>
        <taxon>Orchesella</taxon>
    </lineage>
</organism>
<proteinExistence type="predicted"/>
<dbReference type="EMBL" id="CAXLJM020000001">
    <property type="protein sequence ID" value="CAL8068038.1"/>
    <property type="molecule type" value="Genomic_DNA"/>
</dbReference>
<evidence type="ECO:0000313" key="2">
    <source>
        <dbReference type="Proteomes" id="UP001642540"/>
    </source>
</evidence>
<dbReference type="Proteomes" id="UP001642540">
    <property type="component" value="Unassembled WGS sequence"/>
</dbReference>
<reference evidence="1 2" key="1">
    <citation type="submission" date="2024-08" db="EMBL/GenBank/DDBJ databases">
        <authorList>
            <person name="Cucini C."/>
            <person name="Frati F."/>
        </authorList>
    </citation>
    <scope>NUCLEOTIDE SEQUENCE [LARGE SCALE GENOMIC DNA]</scope>
</reference>
<keyword evidence="2" id="KW-1185">Reference proteome</keyword>
<sequence length="82" mass="9365">MDSLPYNPLLNPLIIAKIFACSGQKDLLNYWLVRKSWDGFATSLLQSNSYVSVRQESDLKRLELRLTKHSSNSFPFPDSTSN</sequence>